<sequence>MMELLADTHLHLYSCYDLDYAFSGLIDRLVAHNPQAVFAAFLAERSGYNFYEHLQTGEKILRDFVIEHAGNNLVLRRKKDARCLTVLPGRQIIAAENIEVLALCTDALFADGIPAAELIKLILKKNGVPVLPWSPGKWFFQRGKVIDHLLHSFTPQNFLIGDVSLRPHGWPLPLLMRKAKRLGYQIISGSDPLPFPGQEAQFGRYASRIISTEQKLGPDDTLRSLLAGKAEAISIGQRASLLELFKRLRYNRQVRRGQEKHLSDEI</sequence>
<dbReference type="Proteomes" id="UP000316238">
    <property type="component" value="Unassembled WGS sequence"/>
</dbReference>
<reference evidence="1" key="1">
    <citation type="submission" date="2017-07" db="EMBL/GenBank/DDBJ databases">
        <title>The cable genome - Insights into the physiology and evolution of filamentous bacteria capable of sulfide oxidation via long distance electron transfer.</title>
        <authorList>
            <person name="Thorup C."/>
            <person name="Bjerg J.T."/>
            <person name="Schreiber L."/>
            <person name="Nielsen L.P."/>
            <person name="Kjeldsen K.U."/>
            <person name="Boesen T."/>
            <person name="Boggild A."/>
            <person name="Meysman F."/>
            <person name="Geelhoed J."/>
            <person name="Schramm A."/>
        </authorList>
    </citation>
    <scope>NUCLEOTIDE SEQUENCE [LARGE SCALE GENOMIC DNA]</scope>
    <source>
        <strain evidence="1">GS</strain>
    </source>
</reference>
<dbReference type="AlphaFoldDB" id="A0A521G3Q4"/>
<name>A0A521G3Q4_9BACT</name>
<evidence type="ECO:0000313" key="1">
    <source>
        <dbReference type="EMBL" id="TAA75662.1"/>
    </source>
</evidence>
<proteinExistence type="predicted"/>
<keyword evidence="2" id="KW-1185">Reference proteome</keyword>
<comment type="caution">
    <text evidence="1">The sequence shown here is derived from an EMBL/GenBank/DDBJ whole genome shotgun (WGS) entry which is preliminary data.</text>
</comment>
<gene>
    <name evidence="1" type="ORF">CDV28_1043</name>
</gene>
<accession>A0A521G3Q4</accession>
<dbReference type="EMBL" id="NQJD01000004">
    <property type="protein sequence ID" value="TAA75662.1"/>
    <property type="molecule type" value="Genomic_DNA"/>
</dbReference>
<protein>
    <submittedName>
        <fullName evidence="1">Uncharacterized protein</fullName>
    </submittedName>
</protein>
<evidence type="ECO:0000313" key="2">
    <source>
        <dbReference type="Proteomes" id="UP000316238"/>
    </source>
</evidence>
<organism evidence="1 2">
    <name type="scientific">Candidatus Electronema aureum</name>
    <dbReference type="NCBI Taxonomy" id="2005002"/>
    <lineage>
        <taxon>Bacteria</taxon>
        <taxon>Pseudomonadati</taxon>
        <taxon>Thermodesulfobacteriota</taxon>
        <taxon>Desulfobulbia</taxon>
        <taxon>Desulfobulbales</taxon>
        <taxon>Desulfobulbaceae</taxon>
        <taxon>Candidatus Electronema</taxon>
    </lineage>
</organism>